<evidence type="ECO:0000256" key="7">
    <source>
        <dbReference type="SAM" id="Phobius"/>
    </source>
</evidence>
<evidence type="ECO:0000313" key="9">
    <source>
        <dbReference type="EMBL" id="HIX74807.1"/>
    </source>
</evidence>
<evidence type="ECO:0000256" key="5">
    <source>
        <dbReference type="ARBA" id="ARBA00022989"/>
    </source>
</evidence>
<feature type="transmembrane region" description="Helical" evidence="7">
    <location>
        <begin position="78"/>
        <end position="97"/>
    </location>
</feature>
<feature type="transmembrane region" description="Helical" evidence="7">
    <location>
        <begin position="14"/>
        <end position="35"/>
    </location>
</feature>
<feature type="transmembrane region" description="Helical" evidence="7">
    <location>
        <begin position="127"/>
        <end position="145"/>
    </location>
</feature>
<evidence type="ECO:0000256" key="2">
    <source>
        <dbReference type="ARBA" id="ARBA00009298"/>
    </source>
</evidence>
<feature type="transmembrane region" description="Helical" evidence="7">
    <location>
        <begin position="47"/>
        <end position="66"/>
    </location>
</feature>
<dbReference type="Proteomes" id="UP000886740">
    <property type="component" value="Unassembled WGS sequence"/>
</dbReference>
<evidence type="ECO:0000313" key="10">
    <source>
        <dbReference type="Proteomes" id="UP000886740"/>
    </source>
</evidence>
<evidence type="ECO:0000256" key="3">
    <source>
        <dbReference type="ARBA" id="ARBA00022475"/>
    </source>
</evidence>
<comment type="similarity">
    <text evidence="2">Belongs to the MgtC/SapB family.</text>
</comment>
<proteinExistence type="inferred from homology"/>
<keyword evidence="3" id="KW-1003">Cell membrane</keyword>
<accession>A0A9D1X8D3</accession>
<evidence type="ECO:0000256" key="6">
    <source>
        <dbReference type="ARBA" id="ARBA00023136"/>
    </source>
</evidence>
<dbReference type="GO" id="GO:0005886">
    <property type="term" value="C:plasma membrane"/>
    <property type="evidence" value="ECO:0007669"/>
    <property type="project" value="UniProtKB-SubCell"/>
</dbReference>
<gene>
    <name evidence="9" type="ORF">H9977_07225</name>
</gene>
<evidence type="ECO:0000256" key="1">
    <source>
        <dbReference type="ARBA" id="ARBA00004651"/>
    </source>
</evidence>
<dbReference type="AlphaFoldDB" id="A0A9D1X8D3"/>
<dbReference type="InterPro" id="IPR049177">
    <property type="entry name" value="MgtC_SapB_SrpB_YhiD_N"/>
</dbReference>
<feature type="domain" description="MgtC/SapB/SrpB/YhiD N-terminal" evidence="8">
    <location>
        <begin position="23"/>
        <end position="150"/>
    </location>
</feature>
<dbReference type="EMBL" id="DXEL01000049">
    <property type="protein sequence ID" value="HIX74807.1"/>
    <property type="molecule type" value="Genomic_DNA"/>
</dbReference>
<comment type="subcellular location">
    <subcellularLocation>
        <location evidence="1">Cell membrane</location>
        <topology evidence="1">Multi-pass membrane protein</topology>
    </subcellularLocation>
</comment>
<dbReference type="Pfam" id="PF02308">
    <property type="entry name" value="MgtC"/>
    <property type="match status" value="1"/>
</dbReference>
<dbReference type="InterPro" id="IPR003416">
    <property type="entry name" value="MgtC/SapB/SrpB/YhiD_fam"/>
</dbReference>
<dbReference type="PANTHER" id="PTHR33778">
    <property type="entry name" value="PROTEIN MGTC"/>
    <property type="match status" value="1"/>
</dbReference>
<organism evidence="9 10">
    <name type="scientific">Candidatus Parabacteroides intestinipullorum</name>
    <dbReference type="NCBI Taxonomy" id="2838723"/>
    <lineage>
        <taxon>Bacteria</taxon>
        <taxon>Pseudomonadati</taxon>
        <taxon>Bacteroidota</taxon>
        <taxon>Bacteroidia</taxon>
        <taxon>Bacteroidales</taxon>
        <taxon>Tannerellaceae</taxon>
        <taxon>Parabacteroides</taxon>
    </lineage>
</organism>
<evidence type="ECO:0000259" key="8">
    <source>
        <dbReference type="Pfam" id="PF02308"/>
    </source>
</evidence>
<reference evidence="9" key="2">
    <citation type="submission" date="2021-04" db="EMBL/GenBank/DDBJ databases">
        <authorList>
            <person name="Gilroy R."/>
        </authorList>
    </citation>
    <scope>NUCLEOTIDE SEQUENCE</scope>
    <source>
        <strain evidence="9">ChiGjej6B6-14162</strain>
    </source>
</reference>
<dbReference type="PRINTS" id="PR01837">
    <property type="entry name" value="MGTCSAPBPROT"/>
</dbReference>
<reference evidence="9" key="1">
    <citation type="journal article" date="2021" name="PeerJ">
        <title>Extensive microbial diversity within the chicken gut microbiome revealed by metagenomics and culture.</title>
        <authorList>
            <person name="Gilroy R."/>
            <person name="Ravi A."/>
            <person name="Getino M."/>
            <person name="Pursley I."/>
            <person name="Horton D.L."/>
            <person name="Alikhan N.F."/>
            <person name="Baker D."/>
            <person name="Gharbi K."/>
            <person name="Hall N."/>
            <person name="Watson M."/>
            <person name="Adriaenssens E.M."/>
            <person name="Foster-Nyarko E."/>
            <person name="Jarju S."/>
            <person name="Secka A."/>
            <person name="Antonio M."/>
            <person name="Oren A."/>
            <person name="Chaudhuri R.R."/>
            <person name="La Ragione R."/>
            <person name="Hildebrand F."/>
            <person name="Pallen M.J."/>
        </authorList>
    </citation>
    <scope>NUCLEOTIDE SEQUENCE</scope>
    <source>
        <strain evidence="9">ChiGjej6B6-14162</strain>
    </source>
</reference>
<protein>
    <submittedName>
        <fullName evidence="9">MgtC/SapB family protein</fullName>
    </submittedName>
</protein>
<comment type="caution">
    <text evidence="9">The sequence shown here is derived from an EMBL/GenBank/DDBJ whole genome shotgun (WGS) entry which is preliminary data.</text>
</comment>
<name>A0A9D1X8D3_9BACT</name>
<dbReference type="PANTHER" id="PTHR33778:SF1">
    <property type="entry name" value="MAGNESIUM TRANSPORTER YHID-RELATED"/>
    <property type="match status" value="1"/>
</dbReference>
<keyword evidence="5 7" id="KW-1133">Transmembrane helix</keyword>
<keyword evidence="4 7" id="KW-0812">Transmembrane</keyword>
<keyword evidence="6 7" id="KW-0472">Membrane</keyword>
<sequence length="234" mass="25683">MWNDFMEIVNNTLITPYTVMLRLSLSFLLGAVIGIERQLRRREAGMRTFTLICMGSTAAMLISIWIPQTYPNLLNGDPGRVAAQVLTGIGFLGAGAIIQSKGSVHGLTTAACIWVAAVIGLGVGAGMYLAASVMTAFALLILVSLERLERKMFLDGVNKILTISCSSASPDLKRIRQILEQRNIFIVSISYDYNYDSDTTIISYKVNVKSKSSYTGLFNELRQLGYVNQIKLLA</sequence>
<evidence type="ECO:0000256" key="4">
    <source>
        <dbReference type="ARBA" id="ARBA00022692"/>
    </source>
</evidence>